<evidence type="ECO:0000256" key="15">
    <source>
        <dbReference type="ARBA" id="ARBA00023136"/>
    </source>
</evidence>
<evidence type="ECO:0000256" key="13">
    <source>
        <dbReference type="ARBA" id="ARBA00022989"/>
    </source>
</evidence>
<comment type="function">
    <text evidence="21">Voltage-sensitive calcium channels (VSCC) mediate the entry of calcium ions into excitable cells and are also involved in a variety of calcium-dependent processes, including muscle contraction, hormone or neurotransmitter release, gene expression, cell motility, cell division and cell death. This channel gives rise to T-type calcium currents. T-type calcium channels belong to the "low-voltage activated (LVA)" group and are strongly blocked by nickel and mibefradil. A particularity of this type of channels is an opening at quite negative potentials, and a voltage-dependent inactivation. T-type channels serve pacemaking functions in both central neurons and cardiac nodal cells and support calcium signaling in secretory cells and vascular smooth muscle. They may also be involved in the modulation of firing patterns of neurons which is important for information processing as well as in cell growth processes.</text>
</comment>
<dbReference type="FunFam" id="1.20.120.350:FF:000008">
    <property type="entry name" value="Voltage-dependent T-type calcium channel subunit alpha"/>
    <property type="match status" value="1"/>
</dbReference>
<comment type="catalytic activity">
    <reaction evidence="18">
        <text>Ca(2+)(in) = Ca(2+)(out)</text>
        <dbReference type="Rhea" id="RHEA:29671"/>
        <dbReference type="ChEBI" id="CHEBI:29108"/>
    </reaction>
</comment>
<evidence type="ECO:0000256" key="9">
    <source>
        <dbReference type="ARBA" id="ARBA00022692"/>
    </source>
</evidence>
<evidence type="ECO:0000256" key="19">
    <source>
        <dbReference type="ARBA" id="ARBA00061006"/>
    </source>
</evidence>
<evidence type="ECO:0000256" key="21">
    <source>
        <dbReference type="RuleBase" id="RU003808"/>
    </source>
</evidence>
<feature type="transmembrane region" description="Helical" evidence="24">
    <location>
        <begin position="1323"/>
        <end position="1344"/>
    </location>
</feature>
<feature type="region of interest" description="Disordered" evidence="23">
    <location>
        <begin position="2116"/>
        <end position="2216"/>
    </location>
</feature>
<feature type="transmembrane region" description="Helical" evidence="24">
    <location>
        <begin position="1653"/>
        <end position="1676"/>
    </location>
</feature>
<comment type="caution">
    <text evidence="26">The sequence shown here is derived from an EMBL/GenBank/DDBJ whole genome shotgun (WGS) entry which is preliminary data.</text>
</comment>
<dbReference type="PANTHER" id="PTHR45628">
    <property type="entry name" value="VOLTAGE-DEPENDENT CALCIUM CHANNEL TYPE A SUBUNIT ALPHA-1"/>
    <property type="match status" value="1"/>
</dbReference>
<dbReference type="InterPro" id="IPR050599">
    <property type="entry name" value="VDCC_alpha-1_subunit"/>
</dbReference>
<evidence type="ECO:0000313" key="27">
    <source>
        <dbReference type="Proteomes" id="UP000664940"/>
    </source>
</evidence>
<reference evidence="26 27" key="1">
    <citation type="journal article" date="2020" name="Nature">
        <title>Six reference-quality genomes reveal evolution of bat adaptations.</title>
        <authorList>
            <person name="Jebb D."/>
            <person name="Huang Z."/>
            <person name="Pippel M."/>
            <person name="Hughes G.M."/>
            <person name="Lavrichenko K."/>
            <person name="Devanna P."/>
            <person name="Winkler S."/>
            <person name="Jermiin L.S."/>
            <person name="Skirmuntt E.C."/>
            <person name="Katzourakis A."/>
            <person name="Burkitt-Gray L."/>
            <person name="Ray D.A."/>
            <person name="Sullivan K.A.M."/>
            <person name="Roscito J.G."/>
            <person name="Kirilenko B.M."/>
            <person name="Davalos L.M."/>
            <person name="Corthals A.P."/>
            <person name="Power M.L."/>
            <person name="Jones G."/>
            <person name="Ransome R.D."/>
            <person name="Dechmann D.K.N."/>
            <person name="Locatelli A.G."/>
            <person name="Puechmaille S.J."/>
            <person name="Fedrigo O."/>
            <person name="Jarvis E.D."/>
            <person name="Hiller M."/>
            <person name="Vernes S.C."/>
            <person name="Myers E.W."/>
            <person name="Teeling E.C."/>
        </authorList>
    </citation>
    <scope>NUCLEOTIDE SEQUENCE [LARGE SCALE GENOMIC DNA]</scope>
    <source>
        <strain evidence="26">Bat1K_MPI-CBG_1</strain>
    </source>
</reference>
<keyword evidence="17" id="KW-0407">Ion channel</keyword>
<feature type="region of interest" description="Disordered" evidence="23">
    <location>
        <begin position="501"/>
        <end position="557"/>
    </location>
</feature>
<keyword evidence="4" id="KW-1003">Cell membrane</keyword>
<feature type="transmembrane region" description="Helical" evidence="24">
    <location>
        <begin position="1754"/>
        <end position="1773"/>
    </location>
</feature>
<keyword evidence="11 20" id="KW-0106">Calcium</keyword>
<feature type="transmembrane region" description="Helical" evidence="24">
    <location>
        <begin position="1420"/>
        <end position="1442"/>
    </location>
</feature>
<gene>
    <name evidence="26" type="ORF">HJG60_001958</name>
</gene>
<name>A0A834DTY9_9CHIR</name>
<dbReference type="InterPro" id="IPR005445">
    <property type="entry name" value="VDCC_T_a1"/>
</dbReference>
<evidence type="ECO:0000256" key="10">
    <source>
        <dbReference type="ARBA" id="ARBA00022737"/>
    </source>
</evidence>
<feature type="transmembrane region" description="Helical" evidence="24">
    <location>
        <begin position="130"/>
        <end position="150"/>
    </location>
</feature>
<evidence type="ECO:0000256" key="2">
    <source>
        <dbReference type="ARBA" id="ARBA00004651"/>
    </source>
</evidence>
<evidence type="ECO:0000256" key="22">
    <source>
        <dbReference type="SAM" id="Coils"/>
    </source>
</evidence>
<feature type="binding site" evidence="20">
    <location>
        <position position="931"/>
    </location>
    <ligand>
        <name>Ca(2+)</name>
        <dbReference type="ChEBI" id="CHEBI:29108"/>
    </ligand>
</feature>
<evidence type="ECO:0000256" key="12">
    <source>
        <dbReference type="ARBA" id="ARBA00022882"/>
    </source>
</evidence>
<feature type="compositionally biased region" description="Low complexity" evidence="23">
    <location>
        <begin position="2122"/>
        <end position="2131"/>
    </location>
</feature>
<proteinExistence type="inferred from homology"/>
<feature type="transmembrane region" description="Helical" evidence="24">
    <location>
        <begin position="782"/>
        <end position="803"/>
    </location>
</feature>
<keyword evidence="5" id="KW-0963">Cytoplasm</keyword>
<feature type="compositionally biased region" description="Polar residues" evidence="23">
    <location>
        <begin position="1196"/>
        <end position="1211"/>
    </location>
</feature>
<dbReference type="PRINTS" id="PR01629">
    <property type="entry name" value="TVDCCALPHA1"/>
</dbReference>
<evidence type="ECO:0000256" key="4">
    <source>
        <dbReference type="ARBA" id="ARBA00022475"/>
    </source>
</evidence>
<feature type="transmembrane region" description="Helical" evidence="24">
    <location>
        <begin position="873"/>
        <end position="892"/>
    </location>
</feature>
<dbReference type="Proteomes" id="UP000664940">
    <property type="component" value="Unassembled WGS sequence"/>
</dbReference>
<feature type="region of interest" description="Disordered" evidence="23">
    <location>
        <begin position="575"/>
        <end position="607"/>
    </location>
</feature>
<evidence type="ECO:0000256" key="24">
    <source>
        <dbReference type="SAM" id="Phobius"/>
    </source>
</evidence>
<feature type="region of interest" description="Disordered" evidence="23">
    <location>
        <begin position="1055"/>
        <end position="1238"/>
    </location>
</feature>
<feature type="transmembrane region" description="Helical" evidence="24">
    <location>
        <begin position="1285"/>
        <end position="1303"/>
    </location>
</feature>
<feature type="binding site" evidence="20">
    <location>
        <position position="362"/>
    </location>
    <ligand>
        <name>Ca(2+)</name>
        <dbReference type="ChEBI" id="CHEBI:29108"/>
    </ligand>
</feature>
<evidence type="ECO:0000256" key="23">
    <source>
        <dbReference type="SAM" id="MobiDB-lite"/>
    </source>
</evidence>
<evidence type="ECO:0000256" key="17">
    <source>
        <dbReference type="ARBA" id="ARBA00023303"/>
    </source>
</evidence>
<feature type="compositionally biased region" description="Acidic residues" evidence="23">
    <location>
        <begin position="1225"/>
        <end position="1236"/>
    </location>
</feature>
<dbReference type="EMBL" id="JABVXQ010000008">
    <property type="protein sequence ID" value="KAF6092621.1"/>
    <property type="molecule type" value="Genomic_DNA"/>
</dbReference>
<dbReference type="GO" id="GO:0098703">
    <property type="term" value="P:calcium ion import across plasma membrane"/>
    <property type="evidence" value="ECO:0007669"/>
    <property type="project" value="TreeGrafter"/>
</dbReference>
<evidence type="ECO:0000256" key="18">
    <source>
        <dbReference type="ARBA" id="ARBA00036634"/>
    </source>
</evidence>
<feature type="compositionally biased region" description="Low complexity" evidence="23">
    <location>
        <begin position="1093"/>
        <end position="1120"/>
    </location>
</feature>
<evidence type="ECO:0000256" key="1">
    <source>
        <dbReference type="ARBA" id="ARBA00004496"/>
    </source>
</evidence>
<feature type="coiled-coil region" evidence="22">
    <location>
        <begin position="1554"/>
        <end position="1581"/>
    </location>
</feature>
<keyword evidence="22" id="KW-0175">Coiled coil</keyword>
<dbReference type="PRINTS" id="PR00167">
    <property type="entry name" value="CACHANNEL"/>
</dbReference>
<feature type="compositionally biased region" description="Polar residues" evidence="23">
    <location>
        <begin position="585"/>
        <end position="594"/>
    </location>
</feature>
<feature type="transmembrane region" description="Helical" evidence="24">
    <location>
        <begin position="752"/>
        <end position="770"/>
    </location>
</feature>
<evidence type="ECO:0000256" key="16">
    <source>
        <dbReference type="ARBA" id="ARBA00023180"/>
    </source>
</evidence>
<dbReference type="GO" id="GO:0005891">
    <property type="term" value="C:voltage-gated calcium channel complex"/>
    <property type="evidence" value="ECO:0007669"/>
    <property type="project" value="InterPro"/>
</dbReference>
<dbReference type="InterPro" id="IPR005821">
    <property type="entry name" value="Ion_trans_dom"/>
</dbReference>
<accession>A0A834DTY9</accession>
<keyword evidence="13 24" id="KW-1133">Transmembrane helix</keyword>
<feature type="region of interest" description="Disordered" evidence="23">
    <location>
        <begin position="2021"/>
        <end position="2082"/>
    </location>
</feature>
<feature type="compositionally biased region" description="Low complexity" evidence="23">
    <location>
        <begin position="2146"/>
        <end position="2155"/>
    </location>
</feature>
<keyword evidence="12 21" id="KW-0851">Voltage-gated channel</keyword>
<feature type="domain" description="Ion transport" evidence="25">
    <location>
        <begin position="1283"/>
        <end position="1555"/>
    </location>
</feature>
<dbReference type="FunFam" id="1.10.287.70:FF:000014">
    <property type="entry name" value="Voltage-dependent T-type calcium channel subunit alpha"/>
    <property type="match status" value="1"/>
</dbReference>
<dbReference type="GO" id="GO:0046872">
    <property type="term" value="F:metal ion binding"/>
    <property type="evidence" value="ECO:0007669"/>
    <property type="project" value="UniProtKB-KW"/>
</dbReference>
<dbReference type="FunFam" id="1.10.287.70:FF:000018">
    <property type="entry name" value="Voltage-dependent T-type calcium channel subunit alpha"/>
    <property type="match status" value="1"/>
</dbReference>
<protein>
    <recommendedName>
        <fullName evidence="21">Voltage-dependent T-type calcium channel subunit alpha</fullName>
    </recommendedName>
</protein>
<dbReference type="FunFam" id="1.10.287.70:FF:000032">
    <property type="entry name" value="Voltage-dependent T-type calcium channel subunit alpha"/>
    <property type="match status" value="1"/>
</dbReference>
<dbReference type="FunFam" id="1.20.120.350:FF:000009">
    <property type="entry name" value="Voltage-dependent T-type calcium channel subunit alpha"/>
    <property type="match status" value="1"/>
</dbReference>
<dbReference type="FunFam" id="1.20.120.350:FF:000007">
    <property type="entry name" value="Voltage-dependent T-type calcium channel subunit alpha"/>
    <property type="match status" value="1"/>
</dbReference>
<dbReference type="FunFam" id="1.10.287.70:FF:000029">
    <property type="entry name" value="Voltage-dependent T-type calcium channel subunit alpha"/>
    <property type="match status" value="1"/>
</dbReference>
<evidence type="ECO:0000256" key="3">
    <source>
        <dbReference type="ARBA" id="ARBA00022448"/>
    </source>
</evidence>
<evidence type="ECO:0000256" key="5">
    <source>
        <dbReference type="ARBA" id="ARBA00022490"/>
    </source>
</evidence>
<keyword evidence="6" id="KW-0597">Phosphoprotein</keyword>
<dbReference type="SUPFAM" id="SSF81324">
    <property type="entry name" value="Voltage-gated potassium channels"/>
    <property type="match status" value="4"/>
</dbReference>
<comment type="subcellular location">
    <subcellularLocation>
        <location evidence="2">Cell membrane</location>
        <topology evidence="2">Multi-pass membrane protein</topology>
    </subcellularLocation>
    <subcellularLocation>
        <location evidence="1">Cytoplasm</location>
    </subcellularLocation>
    <subcellularLocation>
        <location evidence="21">Membrane</location>
        <topology evidence="21">Multi-pass membrane protein</topology>
    </subcellularLocation>
</comment>
<sequence>MDEEEDGAGAEESGQPRSFMRLNDLSGAGGRPGPGSAEKDPGSADSEAEGLPYPALAPVVFFYLSQDSRPRSWCLRTVCNPCFLDHLFTWFERISMLVILLNCVTLGMFRPCEDIACDSQRCRILQAFDDFIFAFFAVEMVVKMVALGIFGKKCYLGDTWNRLDFFIVIAGMLEYSLDLQNVSFSAVRTVRVLRPLRAINRVPSMRILVTLLLDTLPMLGNVLLLCFFVFFIFGIVGVQLWAGLLRNRCFLPENFSLPLSVDLERYYQTENEDENPFICSQPRENGMRSCRSVPTLRGEGGGGPPCGLDYESYNSSSNTTCVNWNQYYTNCSAGEHNPFKGAINFDNIGYAWIAIFQVITLEGWVDIMYFVMDAHSFYNFIYFILLIIVGSFFMINLCLVVIATQFSETKQRESQLMREQRVRFLSNASTLASFSEPGSCYEELLKYLVYILRKAARRLAQVSRAVGVRAGLLSSPAALGAQEPQPGGSCSRSHRRPSVHHLVHHHHHHHHHYHLGNGTLRGPRASPEIQDRDANGSRRLMLPPPSTPALPGGSPGAAEAVHSFYHADCHLEPVRCQAPPPRSPSEASGRTVSSGKVYPTVHTSPPPEMLKEKALMEVAPTSGPPTLTSLNIPPERYSSMHKLLETQSTGTCQSSCKISSPCLKADSGACGPDSCPYCARAGAGEVELAGHEMPDSDSEAVYEFTQDAQHGDLRDPHSRRRRSLGPDVEPNSVLAFWRLVCDTFRKIVDSKYFGRGIMIAILVNTLSMGIEYHEQPEELTNALEISNIVFTSLFALEMLLKLLVYGPFGYIKNPYNIFDGVIVVISVWEIVGQQGGGLSVLRTFRLMRVLKLVRFLPALQRQLVVLMKTMDNVATFCMLLMLFIFIFSILGMHLFGCKFASERDGDTLPDRKNFDSLLWAIVTVFQILTQEDWNKVLYNGMASTSSWAALYFIALMTFGNYVLFNLLVAILVEGFQAEEISKREDASGQLSCIQLPVDSQGGDATKSESEPDFFSPSLDGDEDRKKRLALVSLGEHPELRRSLLPPLIIHTAATPMSLPKSSSTGLAEALGPASRRTSSSGSADPGAAHEMKSPPSARSSPHSPWSAASSWTSRRSSRNSLGRAPSLKRRSPSGERRSLLSGEGRESQDEEESSEEERASPAGSDRRHRGSLEREAKSSFDLPDTLQVPGLHRTASGHSSASEHQGCNGKSASGRLARAPLPDDPPLDGDDGDDEGNLSKGERLRAWIRARLPACCRERDSWSAYIFPPQSRFRLLCHRIITHKMFDHVVLVIIFLNCITIAMERPKIDPHSAERIFLTLSNYVFTAVFLAEMTVKVVALGWCFGEQAYLRSSWNVLDGLLVLISIIDILVSMVSDSGTKILGMLRVLRLLRTLRPLRVISRAQGLKLVVETLMSSLKPIGNIVVICCAFFIIFGILGVQLFKGKFFVCQGEDTRNITNKSDCAEASYRWVRHKYNFDNLGQALMSLFVLASKDGWVDIMYDGLDAVGVDQQPIMNHNPWMLLYFISFLLIVAFFVLNMFVGVVVENFHKCRQHQEEEEARRREEKRLRRLEKKRRNLMLDDVIASGSSASAAPEAQCKPYYSDYSRFRLLVHHFCTSHYLDLFITGVIGLNVVTMAMEHYQQPQILDEALKICNYIFTVIFVLESVFKLVAFGFRRFFQDRWNQLDLAIVLLSIMGITLEEIEVNASLPINPTIIRIMRVLRIARVLKLLKMAVGMRALLDTVMQALPQVGNLGLLFMLLFFIFAALGVELFGDLECDETHPCEGLGRHATFRNFGMAFLTLFRVSTGDNWNGIMKDTLRDCDQESTCYNTVISPIYFVSFVLTAQFVLVNVVIAVLMKHLEESNKEAKEEAELEAELELEMKTLSPQPHSPLGSPFLWPGVEGPESPDSPKPGAPHARTHTGAASGYSLEHPTMVPHPEEVPGTLGPDLLTVRKSGVSRTHSLPNDSYMCRDGNAGEGSLGHGGWGLPKAQSGSVLSVHSQPADTNYILQLPKDVPHLLQPHSTPSWSTIPKLPPPGRSPLAQRPLRRQAAIRTDSLDAQGLGSREDLLSEEEPPSARDLKKCYSVEAQSCRRRPASWLEEQRRHSIAVSCLDSGSQAHLDPGPSSLGGPPLGGPGSRPKKKLSPPSISIDPPESQGVRPPPSPGICLRRRAPSSDSKDLSASGPPDSMAASPSPKKDMLGVSGLPSDPADLDP</sequence>
<organism evidence="26 27">
    <name type="scientific">Phyllostomus discolor</name>
    <name type="common">pale spear-nosed bat</name>
    <dbReference type="NCBI Taxonomy" id="89673"/>
    <lineage>
        <taxon>Eukaryota</taxon>
        <taxon>Metazoa</taxon>
        <taxon>Chordata</taxon>
        <taxon>Craniata</taxon>
        <taxon>Vertebrata</taxon>
        <taxon>Euteleostomi</taxon>
        <taxon>Mammalia</taxon>
        <taxon>Eutheria</taxon>
        <taxon>Laurasiatheria</taxon>
        <taxon>Chiroptera</taxon>
        <taxon>Yangochiroptera</taxon>
        <taxon>Phyllostomidae</taxon>
        <taxon>Phyllostominae</taxon>
        <taxon>Phyllostomus</taxon>
    </lineage>
</organism>
<evidence type="ECO:0000256" key="11">
    <source>
        <dbReference type="ARBA" id="ARBA00022837"/>
    </source>
</evidence>
<feature type="domain" description="Ion transport" evidence="25">
    <location>
        <begin position="1619"/>
        <end position="1869"/>
    </location>
</feature>
<evidence type="ECO:0000313" key="26">
    <source>
        <dbReference type="EMBL" id="KAF6092621.1"/>
    </source>
</evidence>
<feature type="compositionally biased region" description="Basic residues" evidence="23">
    <location>
        <begin position="501"/>
        <end position="514"/>
    </location>
</feature>
<keyword evidence="16" id="KW-0325">Glycoprotein</keyword>
<evidence type="ECO:0000256" key="8">
    <source>
        <dbReference type="ARBA" id="ARBA00022673"/>
    </source>
</evidence>
<keyword evidence="20" id="KW-0479">Metal-binding</keyword>
<feature type="region of interest" description="Disordered" evidence="23">
    <location>
        <begin position="997"/>
        <end position="1021"/>
    </location>
</feature>
<feature type="domain" description="Ion transport" evidence="25">
    <location>
        <begin position="751"/>
        <end position="978"/>
    </location>
</feature>
<feature type="transmembrane region" description="Helical" evidence="24">
    <location>
        <begin position="1620"/>
        <end position="1641"/>
    </location>
</feature>
<feature type="transmembrane region" description="Helical" evidence="24">
    <location>
        <begin position="949"/>
        <end position="972"/>
    </location>
</feature>
<dbReference type="PANTHER" id="PTHR45628:SF33">
    <property type="entry name" value="VOLTAGE-DEPENDENT T-TYPE CALCIUM CHANNEL SUBUNIT ALPHA-1G"/>
    <property type="match status" value="1"/>
</dbReference>
<keyword evidence="14" id="KW-0406">Ion transport</keyword>
<evidence type="ECO:0000256" key="20">
    <source>
        <dbReference type="PIRSR" id="PIRSR602077-1"/>
    </source>
</evidence>
<evidence type="ECO:0000256" key="6">
    <source>
        <dbReference type="ARBA" id="ARBA00022553"/>
    </source>
</evidence>
<keyword evidence="15 24" id="KW-0472">Membrane</keyword>
<evidence type="ECO:0000256" key="7">
    <source>
        <dbReference type="ARBA" id="ARBA00022568"/>
    </source>
</evidence>
<keyword evidence="9 24" id="KW-0812">Transmembrane</keyword>
<dbReference type="GO" id="GO:0008332">
    <property type="term" value="F:low voltage-gated calcium channel activity"/>
    <property type="evidence" value="ECO:0007669"/>
    <property type="project" value="UniProtKB-ARBA"/>
</dbReference>
<dbReference type="FunFam" id="1.20.120.350:FF:000012">
    <property type="entry name" value="Voltage-dependent T-type calcium channel subunit alpha"/>
    <property type="match status" value="1"/>
</dbReference>
<feature type="compositionally biased region" description="Basic and acidic residues" evidence="23">
    <location>
        <begin position="1132"/>
        <end position="1147"/>
    </location>
</feature>
<feature type="region of interest" description="Disordered" evidence="23">
    <location>
        <begin position="1"/>
        <end position="48"/>
    </location>
</feature>
<feature type="transmembrane region" description="Helical" evidence="24">
    <location>
        <begin position="222"/>
        <end position="245"/>
    </location>
</feature>
<feature type="transmembrane region" description="Helical" evidence="24">
    <location>
        <begin position="1356"/>
        <end position="1375"/>
    </location>
</feature>
<dbReference type="InterPro" id="IPR002077">
    <property type="entry name" value="VDCCAlpha1"/>
</dbReference>
<feature type="transmembrane region" description="Helical" evidence="24">
    <location>
        <begin position="1837"/>
        <end position="1859"/>
    </location>
</feature>
<dbReference type="GO" id="GO:0008331">
    <property type="term" value="F:high voltage-gated calcium channel activity"/>
    <property type="evidence" value="ECO:0007669"/>
    <property type="project" value="TreeGrafter"/>
</dbReference>
<evidence type="ECO:0000259" key="25">
    <source>
        <dbReference type="Pfam" id="PF00520"/>
    </source>
</evidence>
<feature type="transmembrane region" description="Helical" evidence="24">
    <location>
        <begin position="350"/>
        <end position="371"/>
    </location>
</feature>
<keyword evidence="3" id="KW-0813">Transport</keyword>
<dbReference type="Pfam" id="PF00520">
    <property type="entry name" value="Ion_trans"/>
    <property type="match status" value="4"/>
</dbReference>
<feature type="transmembrane region" description="Helical" evidence="24">
    <location>
        <begin position="377"/>
        <end position="402"/>
    </location>
</feature>
<feature type="domain" description="Ion transport" evidence="25">
    <location>
        <begin position="89"/>
        <end position="413"/>
    </location>
</feature>
<dbReference type="Gene3D" id="1.10.287.70">
    <property type="match status" value="4"/>
</dbReference>
<keyword evidence="7 21" id="KW-0109">Calcium transport</keyword>
<keyword evidence="10" id="KW-0677">Repeat</keyword>
<evidence type="ECO:0000256" key="14">
    <source>
        <dbReference type="ARBA" id="ARBA00023065"/>
    </source>
</evidence>
<keyword evidence="8 21" id="KW-0107">Calcium channel</keyword>
<dbReference type="Gene3D" id="1.20.120.350">
    <property type="entry name" value="Voltage-gated potassium channels. Chain C"/>
    <property type="match status" value="4"/>
</dbReference>
<dbReference type="InterPro" id="IPR027359">
    <property type="entry name" value="Volt_channel_dom_sf"/>
</dbReference>
<feature type="transmembrane region" description="Helical" evidence="24">
    <location>
        <begin position="1522"/>
        <end position="1545"/>
    </location>
</feature>
<feature type="binding site" evidence="20">
    <location>
        <position position="1494"/>
    </location>
    <ligand>
        <name>Ca(2+)</name>
        <dbReference type="ChEBI" id="CHEBI:29108"/>
    </ligand>
</feature>
<feature type="region of interest" description="Disordered" evidence="23">
    <location>
        <begin position="1886"/>
        <end position="1952"/>
    </location>
</feature>
<dbReference type="GO" id="GO:0005737">
    <property type="term" value="C:cytoplasm"/>
    <property type="evidence" value="ECO:0007669"/>
    <property type="project" value="UniProtKB-SubCell"/>
</dbReference>
<comment type="similarity">
    <text evidence="19">Belongs to the calcium channel alpha-1 subunit (TC 1.A.1.11) family. CACNA1G subfamily.</text>
</comment>